<dbReference type="OrthoDB" id="21543at2"/>
<comment type="similarity">
    <text evidence="2">Belongs to the outer membrane factor (OMF) (TC 1.B.17) family.</text>
</comment>
<comment type="caution">
    <text evidence="9">The sequence shown here is derived from an EMBL/GenBank/DDBJ whole genome shotgun (WGS) entry which is preliminary data.</text>
</comment>
<evidence type="ECO:0000256" key="3">
    <source>
        <dbReference type="ARBA" id="ARBA00022448"/>
    </source>
</evidence>
<name>K1JJV7_9BURK</name>
<keyword evidence="3" id="KW-0813">Transport</keyword>
<evidence type="ECO:0000256" key="7">
    <source>
        <dbReference type="ARBA" id="ARBA00023237"/>
    </source>
</evidence>
<evidence type="ECO:0008006" key="11">
    <source>
        <dbReference type="Google" id="ProtNLM"/>
    </source>
</evidence>
<evidence type="ECO:0000256" key="1">
    <source>
        <dbReference type="ARBA" id="ARBA00004442"/>
    </source>
</evidence>
<keyword evidence="5" id="KW-0812">Transmembrane</keyword>
<sequence>MTSDVKKLIGVLLAGTLAAGPLAAETLDDAWNAALSGSRVLEAARATEEAADAAVSAAERKHLPSVDLQANYLRLEEAPQMRFMGMSMPLAKDRTYGYGAVATLPVFAGGRIVSGVEAAKALKARAGSELRGAEQDVKMKVAERYVNVLQAQRALELAELHERTLQAHAADVEKLFKKGFVVKTDRLAAEVWVKNARQDVIRARNALSLAKSAYNREIGRPLDAEARLEEPALPEVLQGGEATLVERAVRKNAAIEGIRHADAALAAQAKAEKGAYLPQVALAGGWMRQDDPYLARDRGWMVGVTMKWNILDGGVRAANVTEIGKKRAALEHQKAEAGSLVELAVRQCLLNVNEADERLGVAQSALAQADENLRAVRERYRHGLVSHTEVLDAETLRLSSDMNAMYAHYDAVLAGLRLRHAMSEL</sequence>
<keyword evidence="10" id="KW-1185">Reference proteome</keyword>
<feature type="chain" id="PRO_5003846277" description="TolC family type I secretion outer membrane protein" evidence="8">
    <location>
        <begin position="24"/>
        <end position="425"/>
    </location>
</feature>
<keyword evidence="8" id="KW-0732">Signal</keyword>
<accession>K1JJV7</accession>
<evidence type="ECO:0000256" key="5">
    <source>
        <dbReference type="ARBA" id="ARBA00022692"/>
    </source>
</evidence>
<dbReference type="InterPro" id="IPR051906">
    <property type="entry name" value="TolC-like"/>
</dbReference>
<dbReference type="Gene3D" id="1.20.1600.10">
    <property type="entry name" value="Outer membrane efflux proteins (OEP)"/>
    <property type="match status" value="1"/>
</dbReference>
<dbReference type="GO" id="GO:0009279">
    <property type="term" value="C:cell outer membrane"/>
    <property type="evidence" value="ECO:0007669"/>
    <property type="project" value="UniProtKB-SubCell"/>
</dbReference>
<dbReference type="PANTHER" id="PTHR30026:SF20">
    <property type="entry name" value="OUTER MEMBRANE PROTEIN TOLC"/>
    <property type="match status" value="1"/>
</dbReference>
<evidence type="ECO:0000256" key="8">
    <source>
        <dbReference type="SAM" id="SignalP"/>
    </source>
</evidence>
<evidence type="ECO:0000256" key="2">
    <source>
        <dbReference type="ARBA" id="ARBA00007613"/>
    </source>
</evidence>
<dbReference type="HOGENOM" id="CLU_012817_10_6_4"/>
<gene>
    <name evidence="9" type="ORF">HMPREF9465_01895</name>
</gene>
<dbReference type="RefSeq" id="WP_005436429.1">
    <property type="nucleotide sequence ID" value="NZ_JH815519.1"/>
</dbReference>
<keyword evidence="4" id="KW-1134">Transmembrane beta strand</keyword>
<protein>
    <recommendedName>
        <fullName evidence="11">TolC family type I secretion outer membrane protein</fullName>
    </recommendedName>
</protein>
<dbReference type="Pfam" id="PF02321">
    <property type="entry name" value="OEP"/>
    <property type="match status" value="2"/>
</dbReference>
<keyword evidence="7" id="KW-0998">Cell outer membrane</keyword>
<dbReference type="Proteomes" id="UP000005835">
    <property type="component" value="Unassembled WGS sequence"/>
</dbReference>
<proteinExistence type="inferred from homology"/>
<dbReference type="GO" id="GO:0015288">
    <property type="term" value="F:porin activity"/>
    <property type="evidence" value="ECO:0007669"/>
    <property type="project" value="TreeGrafter"/>
</dbReference>
<dbReference type="GO" id="GO:1990281">
    <property type="term" value="C:efflux pump complex"/>
    <property type="evidence" value="ECO:0007669"/>
    <property type="project" value="TreeGrafter"/>
</dbReference>
<dbReference type="AlphaFoldDB" id="K1JJV7"/>
<evidence type="ECO:0000313" key="9">
    <source>
        <dbReference type="EMBL" id="EKB30481.1"/>
    </source>
</evidence>
<dbReference type="STRING" id="742823.HMPREF9465_01895"/>
<organism evidence="9 10">
    <name type="scientific">Sutterella wadsworthensis 2_1_59BFAA</name>
    <dbReference type="NCBI Taxonomy" id="742823"/>
    <lineage>
        <taxon>Bacteria</taxon>
        <taxon>Pseudomonadati</taxon>
        <taxon>Pseudomonadota</taxon>
        <taxon>Betaproteobacteria</taxon>
        <taxon>Burkholderiales</taxon>
        <taxon>Sutterellaceae</taxon>
        <taxon>Sutterella</taxon>
    </lineage>
</organism>
<dbReference type="InterPro" id="IPR003423">
    <property type="entry name" value="OMP_efflux"/>
</dbReference>
<dbReference type="SUPFAM" id="SSF56954">
    <property type="entry name" value="Outer membrane efflux proteins (OEP)"/>
    <property type="match status" value="1"/>
</dbReference>
<keyword evidence="6" id="KW-0472">Membrane</keyword>
<reference evidence="9 10" key="1">
    <citation type="submission" date="2012-05" db="EMBL/GenBank/DDBJ databases">
        <title>The Genome Sequence of Sutterella wadsworthensis 2_1_59BFAA.</title>
        <authorList>
            <consortium name="The Broad Institute Genome Sequencing Platform"/>
            <person name="Earl A."/>
            <person name="Ward D."/>
            <person name="Feldgarden M."/>
            <person name="Gevers D."/>
            <person name="Daigneault M."/>
            <person name="Strauss J."/>
            <person name="Allen-Vercoe E."/>
            <person name="Walker B."/>
            <person name="Young S.K."/>
            <person name="Zeng Q."/>
            <person name="Gargeya S."/>
            <person name="Fitzgerald M."/>
            <person name="Haas B."/>
            <person name="Abouelleil A."/>
            <person name="Alvarado L."/>
            <person name="Arachchi H.M."/>
            <person name="Berlin A.M."/>
            <person name="Chapman S.B."/>
            <person name="Goldberg J."/>
            <person name="Griggs A."/>
            <person name="Gujja S."/>
            <person name="Hansen M."/>
            <person name="Howarth C."/>
            <person name="Imamovic A."/>
            <person name="Larimer J."/>
            <person name="McCowen C."/>
            <person name="Montmayeur A."/>
            <person name="Murphy C."/>
            <person name="Neiman D."/>
            <person name="Pearson M."/>
            <person name="Priest M."/>
            <person name="Roberts A."/>
            <person name="Saif S."/>
            <person name="Shea T."/>
            <person name="Sisk P."/>
            <person name="Sykes S."/>
            <person name="Wortman J."/>
            <person name="Nusbaum C."/>
            <person name="Birren B."/>
        </authorList>
    </citation>
    <scope>NUCLEOTIDE SEQUENCE [LARGE SCALE GENOMIC DNA]</scope>
    <source>
        <strain evidence="9 10">2_1_59BFAA</strain>
    </source>
</reference>
<evidence type="ECO:0000256" key="6">
    <source>
        <dbReference type="ARBA" id="ARBA00023136"/>
    </source>
</evidence>
<evidence type="ECO:0000256" key="4">
    <source>
        <dbReference type="ARBA" id="ARBA00022452"/>
    </source>
</evidence>
<dbReference type="GO" id="GO:0015562">
    <property type="term" value="F:efflux transmembrane transporter activity"/>
    <property type="evidence" value="ECO:0007669"/>
    <property type="project" value="InterPro"/>
</dbReference>
<dbReference type="PATRIC" id="fig|742823.3.peg.1888"/>
<dbReference type="PANTHER" id="PTHR30026">
    <property type="entry name" value="OUTER MEMBRANE PROTEIN TOLC"/>
    <property type="match status" value="1"/>
</dbReference>
<comment type="subcellular location">
    <subcellularLocation>
        <location evidence="1">Cell outer membrane</location>
    </subcellularLocation>
</comment>
<dbReference type="EMBL" id="ADMG01000041">
    <property type="protein sequence ID" value="EKB30481.1"/>
    <property type="molecule type" value="Genomic_DNA"/>
</dbReference>
<evidence type="ECO:0000313" key="10">
    <source>
        <dbReference type="Proteomes" id="UP000005835"/>
    </source>
</evidence>
<dbReference type="eggNOG" id="COG1538">
    <property type="taxonomic scope" value="Bacteria"/>
</dbReference>
<feature type="signal peptide" evidence="8">
    <location>
        <begin position="1"/>
        <end position="23"/>
    </location>
</feature>